<organism evidence="2 3">
    <name type="scientific">Dyadobacter beijingensis</name>
    <dbReference type="NCBI Taxonomy" id="365489"/>
    <lineage>
        <taxon>Bacteria</taxon>
        <taxon>Pseudomonadati</taxon>
        <taxon>Bacteroidota</taxon>
        <taxon>Cytophagia</taxon>
        <taxon>Cytophagales</taxon>
        <taxon>Spirosomataceae</taxon>
        <taxon>Dyadobacter</taxon>
    </lineage>
</organism>
<proteinExistence type="predicted"/>
<dbReference type="InterPro" id="IPR036624">
    <property type="entry name" value="Hcp1-lik_sf"/>
</dbReference>
<accession>A0ABQ2IA39</accession>
<evidence type="ECO:0000313" key="3">
    <source>
        <dbReference type="Proteomes" id="UP000632339"/>
    </source>
</evidence>
<feature type="signal peptide" evidence="1">
    <location>
        <begin position="1"/>
        <end position="23"/>
    </location>
</feature>
<feature type="chain" id="PRO_5047438334" description="Type VI secretion system tube protein Hcp" evidence="1">
    <location>
        <begin position="24"/>
        <end position="190"/>
    </location>
</feature>
<dbReference type="Pfam" id="PF05638">
    <property type="entry name" value="T6SS_HCP"/>
    <property type="match status" value="1"/>
</dbReference>
<name>A0ABQ2IA39_9BACT</name>
<dbReference type="RefSeq" id="WP_019940954.1">
    <property type="nucleotide sequence ID" value="NZ_BMLI01000002.1"/>
</dbReference>
<reference evidence="3" key="1">
    <citation type="journal article" date="2019" name="Int. J. Syst. Evol. Microbiol.">
        <title>The Global Catalogue of Microorganisms (GCM) 10K type strain sequencing project: providing services to taxonomists for standard genome sequencing and annotation.</title>
        <authorList>
            <consortium name="The Broad Institute Genomics Platform"/>
            <consortium name="The Broad Institute Genome Sequencing Center for Infectious Disease"/>
            <person name="Wu L."/>
            <person name="Ma J."/>
        </authorList>
    </citation>
    <scope>NUCLEOTIDE SEQUENCE [LARGE SCALE GENOMIC DNA]</scope>
    <source>
        <strain evidence="3">CGMCC 1.6375</strain>
    </source>
</reference>
<comment type="caution">
    <text evidence="2">The sequence shown here is derived from an EMBL/GenBank/DDBJ whole genome shotgun (WGS) entry which is preliminary data.</text>
</comment>
<evidence type="ECO:0000256" key="1">
    <source>
        <dbReference type="SAM" id="SignalP"/>
    </source>
</evidence>
<keyword evidence="3" id="KW-1185">Reference proteome</keyword>
<dbReference type="InterPro" id="IPR008514">
    <property type="entry name" value="T6SS_Hcp"/>
</dbReference>
<dbReference type="EMBL" id="BMLI01000002">
    <property type="protein sequence ID" value="GGN03866.1"/>
    <property type="molecule type" value="Genomic_DNA"/>
</dbReference>
<dbReference type="Gene3D" id="2.30.110.20">
    <property type="entry name" value="Hcp1-like"/>
    <property type="match status" value="1"/>
</dbReference>
<dbReference type="SUPFAM" id="SSF141452">
    <property type="entry name" value="Hcp1-like"/>
    <property type="match status" value="1"/>
</dbReference>
<evidence type="ECO:0008006" key="4">
    <source>
        <dbReference type="Google" id="ProtNLM"/>
    </source>
</evidence>
<gene>
    <name evidence="2" type="ORF">GCM10010967_43380</name>
</gene>
<dbReference type="Proteomes" id="UP000632339">
    <property type="component" value="Unassembled WGS sequence"/>
</dbReference>
<keyword evidence="1" id="KW-0732">Signal</keyword>
<protein>
    <recommendedName>
        <fullName evidence="4">Type VI secretion system tube protein Hcp</fullName>
    </recommendedName>
</protein>
<sequence length="190" mass="20484">MKKHYLLLWGLILLCLSASSGSAQKMFLKADNLTNGGSNDRDFDDYVEITSLQHGLEAETVFGPGGGPGVGRPIPKSLIITKNADLLSTKIMEKIVLGEHFTSIEIVSTVADRITGRSLVRYKVELKNAFVTDVSTSSVHGCASDCPGVAESVKLVFKAIRITTYSVDSKGVPKANPPFMFDVEKGTLSF</sequence>
<evidence type="ECO:0000313" key="2">
    <source>
        <dbReference type="EMBL" id="GGN03866.1"/>
    </source>
</evidence>